<name>A0AAW2HK68_9NEOP</name>
<dbReference type="AlphaFoldDB" id="A0AAW2HK68"/>
<comment type="caution">
    <text evidence="1">The sequence shown here is derived from an EMBL/GenBank/DDBJ whole genome shotgun (WGS) entry which is preliminary data.</text>
</comment>
<proteinExistence type="predicted"/>
<organism evidence="1">
    <name type="scientific">Menopon gallinae</name>
    <name type="common">poultry shaft louse</name>
    <dbReference type="NCBI Taxonomy" id="328185"/>
    <lineage>
        <taxon>Eukaryota</taxon>
        <taxon>Metazoa</taxon>
        <taxon>Ecdysozoa</taxon>
        <taxon>Arthropoda</taxon>
        <taxon>Hexapoda</taxon>
        <taxon>Insecta</taxon>
        <taxon>Pterygota</taxon>
        <taxon>Neoptera</taxon>
        <taxon>Paraneoptera</taxon>
        <taxon>Psocodea</taxon>
        <taxon>Troctomorpha</taxon>
        <taxon>Phthiraptera</taxon>
        <taxon>Amblycera</taxon>
        <taxon>Menoponidae</taxon>
        <taxon>Menopon</taxon>
    </lineage>
</organism>
<gene>
    <name evidence="1" type="ORF">PYX00_007453</name>
</gene>
<reference evidence="1" key="1">
    <citation type="journal article" date="2024" name="Gigascience">
        <title>Chromosome-level genome of the poultry shaft louse Menopon gallinae provides insight into the host-switching and adaptive evolution of parasitic lice.</title>
        <authorList>
            <person name="Xu Y."/>
            <person name="Ma L."/>
            <person name="Liu S."/>
            <person name="Liang Y."/>
            <person name="Liu Q."/>
            <person name="He Z."/>
            <person name="Tian L."/>
            <person name="Duan Y."/>
            <person name="Cai W."/>
            <person name="Li H."/>
            <person name="Song F."/>
        </authorList>
    </citation>
    <scope>NUCLEOTIDE SEQUENCE</scope>
    <source>
        <strain evidence="1">Cailab_2023a</strain>
    </source>
</reference>
<dbReference type="EMBL" id="JARGDH010000004">
    <property type="protein sequence ID" value="KAL0269860.1"/>
    <property type="molecule type" value="Genomic_DNA"/>
</dbReference>
<evidence type="ECO:0000313" key="1">
    <source>
        <dbReference type="EMBL" id="KAL0269860.1"/>
    </source>
</evidence>
<sequence>MIIGSASRYIGGRQAVQTVYWRVSNKNEKLVKTGKNFNLTKPTVDESANMRTRYAGSISSYNSCAKTSFI</sequence>
<protein>
    <submittedName>
        <fullName evidence="1">Uncharacterized protein</fullName>
    </submittedName>
</protein>
<accession>A0AAW2HK68</accession>